<sequence length="58" mass="6486">MVRTKLILIAIASLLAVGSPGLWFLMSEKQEAQHRRATFFGSSKTYPTSGGEKMKVEW</sequence>
<name>A0A512HQA9_9HYPH</name>
<feature type="transmembrane region" description="Helical" evidence="1">
    <location>
        <begin position="6"/>
        <end position="26"/>
    </location>
</feature>
<accession>A0A512HQA9</accession>
<keyword evidence="3" id="KW-1185">Reference proteome</keyword>
<evidence type="ECO:0000313" key="2">
    <source>
        <dbReference type="EMBL" id="GEO87638.1"/>
    </source>
</evidence>
<comment type="caution">
    <text evidence="2">The sequence shown here is derived from an EMBL/GenBank/DDBJ whole genome shotgun (WGS) entry which is preliminary data.</text>
</comment>
<dbReference type="Proteomes" id="UP000321717">
    <property type="component" value="Unassembled WGS sequence"/>
</dbReference>
<keyword evidence="1" id="KW-0472">Membrane</keyword>
<reference evidence="2 3" key="1">
    <citation type="submission" date="2019-07" db="EMBL/GenBank/DDBJ databases">
        <title>Whole genome shotgun sequence of Rhizobium naphthalenivorans NBRC 107585.</title>
        <authorList>
            <person name="Hosoyama A."/>
            <person name="Uohara A."/>
            <person name="Ohji S."/>
            <person name="Ichikawa N."/>
        </authorList>
    </citation>
    <scope>NUCLEOTIDE SEQUENCE [LARGE SCALE GENOMIC DNA]</scope>
    <source>
        <strain evidence="2 3">NBRC 107585</strain>
    </source>
</reference>
<dbReference type="OrthoDB" id="8383868at2"/>
<proteinExistence type="predicted"/>
<dbReference type="NCBIfam" id="TIGR04361">
    <property type="entry name" value="TrbK_Ti"/>
    <property type="match status" value="1"/>
</dbReference>
<organism evidence="2 3">
    <name type="scientific">Ciceribacter naphthalenivorans</name>
    <dbReference type="NCBI Taxonomy" id="1118451"/>
    <lineage>
        <taxon>Bacteria</taxon>
        <taxon>Pseudomonadati</taxon>
        <taxon>Pseudomonadota</taxon>
        <taxon>Alphaproteobacteria</taxon>
        <taxon>Hyphomicrobiales</taxon>
        <taxon>Rhizobiaceae</taxon>
        <taxon>Ciceribacter</taxon>
    </lineage>
</organism>
<dbReference type="InterPro" id="IPR020065">
    <property type="entry name" value="Conjugal_tfr_protein_TrbK"/>
</dbReference>
<dbReference type="AlphaFoldDB" id="A0A512HQA9"/>
<dbReference type="RefSeq" id="WP_147182419.1">
    <property type="nucleotide sequence ID" value="NZ_BJZP01000074.1"/>
</dbReference>
<keyword evidence="1" id="KW-1133">Transmembrane helix</keyword>
<evidence type="ECO:0000313" key="3">
    <source>
        <dbReference type="Proteomes" id="UP000321717"/>
    </source>
</evidence>
<keyword evidence="1" id="KW-0812">Transmembrane</keyword>
<dbReference type="EMBL" id="BJZP01000074">
    <property type="protein sequence ID" value="GEO87638.1"/>
    <property type="molecule type" value="Genomic_DNA"/>
</dbReference>
<gene>
    <name evidence="2" type="ORF">RNA01_45700</name>
</gene>
<evidence type="ECO:0000256" key="1">
    <source>
        <dbReference type="SAM" id="Phobius"/>
    </source>
</evidence>
<protein>
    <submittedName>
        <fullName evidence="2">Uncharacterized protein</fullName>
    </submittedName>
</protein>